<reference evidence="1 2" key="1">
    <citation type="submission" date="2013-01" db="EMBL/GenBank/DDBJ databases">
        <authorList>
            <person name="Harkins D.M."/>
            <person name="Durkin A.S."/>
            <person name="Brinkac L.M."/>
            <person name="Haft D.H."/>
            <person name="Selengut J.D."/>
            <person name="Sanka R."/>
            <person name="DePew J."/>
            <person name="Purushe J."/>
            <person name="Matthias M.A."/>
            <person name="Vinetz J.M."/>
            <person name="Sutton G.G."/>
            <person name="Nierman W.C."/>
            <person name="Fouts D.E."/>
        </authorList>
    </citation>
    <scope>NUCLEOTIDE SEQUENCE [LARGE SCALE GENOMIC DNA]</scope>
    <source>
        <strain evidence="1 2">HAI1536</strain>
    </source>
</reference>
<proteinExistence type="predicted"/>
<evidence type="ECO:0008006" key="3">
    <source>
        <dbReference type="Google" id="ProtNLM"/>
    </source>
</evidence>
<name>M6VH11_9LEPT</name>
<gene>
    <name evidence="1" type="ORF">LEP1GSC172_1113</name>
</gene>
<organism evidence="1 2">
    <name type="scientific">Leptospira noguchii</name>
    <dbReference type="NCBI Taxonomy" id="28182"/>
    <lineage>
        <taxon>Bacteria</taxon>
        <taxon>Pseudomonadati</taxon>
        <taxon>Spirochaetota</taxon>
        <taxon>Spirochaetia</taxon>
        <taxon>Leptospirales</taxon>
        <taxon>Leptospiraceae</taxon>
        <taxon>Leptospira</taxon>
    </lineage>
</organism>
<dbReference type="AlphaFoldDB" id="M6VH11"/>
<dbReference type="Proteomes" id="UP000012112">
    <property type="component" value="Unassembled WGS sequence"/>
</dbReference>
<evidence type="ECO:0000313" key="2">
    <source>
        <dbReference type="Proteomes" id="UP000012112"/>
    </source>
</evidence>
<comment type="caution">
    <text evidence="1">The sequence shown here is derived from an EMBL/GenBank/DDBJ whole genome shotgun (WGS) entry which is preliminary data.</text>
</comment>
<accession>M6VH11</accession>
<sequence length="198" mass="22082">MNFIGKTKKPIKIIIRKKPTFFFTRFIIVIPGYDSDVTDMKTQNILKLAATLGCIFLLASGCKQDPVDYNNKIMEVLNSSITDLDALNAAMEKEDLANAESVRKAWETKLVSSLDKLKGIGDFKGDASFKNASVQALETYLNIVSKDYKRLIELRGLGDKADGNEINQVLNRINQDFEKAANTLNAASDKFAKEYTSQ</sequence>
<dbReference type="EMBL" id="AKWD02000028">
    <property type="protein sequence ID" value="EMO54336.1"/>
    <property type="molecule type" value="Genomic_DNA"/>
</dbReference>
<evidence type="ECO:0000313" key="1">
    <source>
        <dbReference type="EMBL" id="EMO54336.1"/>
    </source>
</evidence>
<protein>
    <recommendedName>
        <fullName evidence="3">Lipoprotein</fullName>
    </recommendedName>
</protein>
<dbReference type="NCBIfam" id="NF038294">
    <property type="entry name" value="lipo_LIC11966"/>
    <property type="match status" value="1"/>
</dbReference>